<dbReference type="GO" id="GO:0006571">
    <property type="term" value="P:tyrosine biosynthetic process"/>
    <property type="evidence" value="ECO:0007669"/>
    <property type="project" value="InterPro"/>
</dbReference>
<organism evidence="3 4">
    <name type="scientific">Propionigenium maris DSM 9537</name>
    <dbReference type="NCBI Taxonomy" id="1123000"/>
    <lineage>
        <taxon>Bacteria</taxon>
        <taxon>Fusobacteriati</taxon>
        <taxon>Fusobacteriota</taxon>
        <taxon>Fusobacteriia</taxon>
        <taxon>Fusobacteriales</taxon>
        <taxon>Fusobacteriaceae</taxon>
        <taxon>Propionigenium</taxon>
    </lineage>
</organism>
<feature type="domain" description="Prephenate/arogenate dehydrogenase" evidence="2">
    <location>
        <begin position="4"/>
        <end position="286"/>
    </location>
</feature>
<dbReference type="Pfam" id="PF02153">
    <property type="entry name" value="PDH_N"/>
    <property type="match status" value="1"/>
</dbReference>
<dbReference type="PANTHER" id="PTHR21363">
    <property type="entry name" value="PREPHENATE DEHYDROGENASE"/>
    <property type="match status" value="1"/>
</dbReference>
<dbReference type="SUPFAM" id="SSF51735">
    <property type="entry name" value="NAD(P)-binding Rossmann-fold domains"/>
    <property type="match status" value="1"/>
</dbReference>
<dbReference type="AlphaFoldDB" id="A0A9W6GJZ5"/>
<keyword evidence="4" id="KW-1185">Reference proteome</keyword>
<evidence type="ECO:0000259" key="2">
    <source>
        <dbReference type="PROSITE" id="PS51176"/>
    </source>
</evidence>
<keyword evidence="1" id="KW-0560">Oxidoreductase</keyword>
<dbReference type="SUPFAM" id="SSF48179">
    <property type="entry name" value="6-phosphogluconate dehydrogenase C-terminal domain-like"/>
    <property type="match status" value="1"/>
</dbReference>
<dbReference type="PANTHER" id="PTHR21363:SF0">
    <property type="entry name" value="PREPHENATE DEHYDROGENASE [NADP(+)]"/>
    <property type="match status" value="1"/>
</dbReference>
<dbReference type="GO" id="GO:0004665">
    <property type="term" value="F:prephenate dehydrogenase (NADP+) activity"/>
    <property type="evidence" value="ECO:0007669"/>
    <property type="project" value="InterPro"/>
</dbReference>
<dbReference type="EMBL" id="BSDY01000003">
    <property type="protein sequence ID" value="GLI55226.1"/>
    <property type="molecule type" value="Genomic_DNA"/>
</dbReference>
<comment type="caution">
    <text evidence="3">The sequence shown here is derived from an EMBL/GenBank/DDBJ whole genome shotgun (WGS) entry which is preliminary data.</text>
</comment>
<dbReference type="GO" id="GO:0008977">
    <property type="term" value="F:prephenate dehydrogenase (NAD+) activity"/>
    <property type="evidence" value="ECO:0007669"/>
    <property type="project" value="InterPro"/>
</dbReference>
<dbReference type="InterPro" id="IPR003099">
    <property type="entry name" value="Prephen_DH"/>
</dbReference>
<name>A0A9W6GJZ5_9FUSO</name>
<evidence type="ECO:0000313" key="4">
    <source>
        <dbReference type="Proteomes" id="UP001144471"/>
    </source>
</evidence>
<protein>
    <submittedName>
        <fullName evidence="3">Prephenate dehydrogenase</fullName>
    </submittedName>
</protein>
<dbReference type="InterPro" id="IPR008927">
    <property type="entry name" value="6-PGluconate_DH-like_C_sf"/>
</dbReference>
<dbReference type="Gene3D" id="3.40.50.720">
    <property type="entry name" value="NAD(P)-binding Rossmann-like Domain"/>
    <property type="match status" value="1"/>
</dbReference>
<dbReference type="InterPro" id="IPR050812">
    <property type="entry name" value="Preph/Arog_dehydrog"/>
</dbReference>
<reference evidence="3" key="1">
    <citation type="submission" date="2022-12" db="EMBL/GenBank/DDBJ databases">
        <title>Reference genome sequencing for broad-spectrum identification of bacterial and archaeal isolates by mass spectrometry.</title>
        <authorList>
            <person name="Sekiguchi Y."/>
            <person name="Tourlousse D.M."/>
        </authorList>
    </citation>
    <scope>NUCLEOTIDE SEQUENCE</scope>
    <source>
        <strain evidence="3">10succ1</strain>
    </source>
</reference>
<evidence type="ECO:0000256" key="1">
    <source>
        <dbReference type="ARBA" id="ARBA00023002"/>
    </source>
</evidence>
<dbReference type="Gene3D" id="1.10.3660.10">
    <property type="entry name" value="6-phosphogluconate dehydrogenase C-terminal like domain"/>
    <property type="match status" value="1"/>
</dbReference>
<dbReference type="Proteomes" id="UP001144471">
    <property type="component" value="Unassembled WGS sequence"/>
</dbReference>
<evidence type="ECO:0000313" key="3">
    <source>
        <dbReference type="EMBL" id="GLI55226.1"/>
    </source>
</evidence>
<dbReference type="InterPro" id="IPR046826">
    <property type="entry name" value="PDH_N"/>
</dbReference>
<dbReference type="InterPro" id="IPR036291">
    <property type="entry name" value="NAD(P)-bd_dom_sf"/>
</dbReference>
<proteinExistence type="predicted"/>
<sequence length="287" mass="32402">MGERRVTIVGMGLMGASMAEGLTRKGYRVSGIDVDRRALDYCRDKGIIEEGYERPEEILGETDLLIMAIYPKGMIKFIEKYRGEFKKGLVLTDICGIKLSFVDEVQKLMPQGCQFVGAHPMAGREKTGAEHGEPEIFLGANFIVTPTERNTEEGIAAVEEIARDLSFGRISRLSPARHDNMVAFTSQLTHAIAVALVNSDRDEDTYSFTGDSYRELTRIAMINEELWSELFLENRENLIGKIEDFQEKLEVIKGALLSGEGEILKREFRSSTARRKQLREKRNEVDL</sequence>
<accession>A0A9W6GJZ5</accession>
<dbReference type="GO" id="GO:0070403">
    <property type="term" value="F:NAD+ binding"/>
    <property type="evidence" value="ECO:0007669"/>
    <property type="project" value="InterPro"/>
</dbReference>
<dbReference type="PROSITE" id="PS51176">
    <property type="entry name" value="PDH_ADH"/>
    <property type="match status" value="1"/>
</dbReference>
<dbReference type="InterPro" id="IPR046825">
    <property type="entry name" value="PDH_C"/>
</dbReference>
<dbReference type="Pfam" id="PF20463">
    <property type="entry name" value="PDH_C"/>
    <property type="match status" value="1"/>
</dbReference>
<gene>
    <name evidence="3" type="primary">tyrC</name>
    <name evidence="3" type="ORF">PM10SUCC1_07410</name>
</gene>